<protein>
    <submittedName>
        <fullName evidence="1">Uncharacterized protein</fullName>
    </submittedName>
</protein>
<accession>A0ACC0AP58</accession>
<evidence type="ECO:0000313" key="2">
    <source>
        <dbReference type="Proteomes" id="UP001060085"/>
    </source>
</evidence>
<keyword evidence="2" id="KW-1185">Reference proteome</keyword>
<dbReference type="EMBL" id="CM044705">
    <property type="protein sequence ID" value="KAI5662634.1"/>
    <property type="molecule type" value="Genomic_DNA"/>
</dbReference>
<proteinExistence type="predicted"/>
<organism evidence="1 2">
    <name type="scientific">Catharanthus roseus</name>
    <name type="common">Madagascar periwinkle</name>
    <name type="synonym">Vinca rosea</name>
    <dbReference type="NCBI Taxonomy" id="4058"/>
    <lineage>
        <taxon>Eukaryota</taxon>
        <taxon>Viridiplantae</taxon>
        <taxon>Streptophyta</taxon>
        <taxon>Embryophyta</taxon>
        <taxon>Tracheophyta</taxon>
        <taxon>Spermatophyta</taxon>
        <taxon>Magnoliopsida</taxon>
        <taxon>eudicotyledons</taxon>
        <taxon>Gunneridae</taxon>
        <taxon>Pentapetalae</taxon>
        <taxon>asterids</taxon>
        <taxon>lamiids</taxon>
        <taxon>Gentianales</taxon>
        <taxon>Apocynaceae</taxon>
        <taxon>Rauvolfioideae</taxon>
        <taxon>Vinceae</taxon>
        <taxon>Catharanthinae</taxon>
        <taxon>Catharanthus</taxon>
    </lineage>
</organism>
<sequence length="197" mass="22670">MSASLKKKKKSEKEEKREKDIVILEKIEEVNFYDWLISKSAFEEESFHGLAIFYRKYIKDFSTIASSLMDVPKKKTEFIWKICLHPMVKIQQRIFLKTSLKALMLKDKHPRSNLDVKRSKFCEVMDLPLTVGPVPTIAGRLLAELDCKDNTLPRPVGCTLPSPVGFKKEMTFCNLSEPINIVLENLSGFRTQGTEKL</sequence>
<evidence type="ECO:0000313" key="1">
    <source>
        <dbReference type="EMBL" id="KAI5662634.1"/>
    </source>
</evidence>
<name>A0ACC0AP58_CATRO</name>
<reference evidence="2" key="1">
    <citation type="journal article" date="2023" name="Nat. Plants">
        <title>Single-cell RNA sequencing provides a high-resolution roadmap for understanding the multicellular compartmentation of specialized metabolism.</title>
        <authorList>
            <person name="Sun S."/>
            <person name="Shen X."/>
            <person name="Li Y."/>
            <person name="Li Y."/>
            <person name="Wang S."/>
            <person name="Li R."/>
            <person name="Zhang H."/>
            <person name="Shen G."/>
            <person name="Guo B."/>
            <person name="Wei J."/>
            <person name="Xu J."/>
            <person name="St-Pierre B."/>
            <person name="Chen S."/>
            <person name="Sun C."/>
        </authorList>
    </citation>
    <scope>NUCLEOTIDE SEQUENCE [LARGE SCALE GENOMIC DNA]</scope>
</reference>
<dbReference type="Proteomes" id="UP001060085">
    <property type="component" value="Linkage Group LG05"/>
</dbReference>
<comment type="caution">
    <text evidence="1">The sequence shown here is derived from an EMBL/GenBank/DDBJ whole genome shotgun (WGS) entry which is preliminary data.</text>
</comment>
<gene>
    <name evidence="1" type="ORF">M9H77_21957</name>
</gene>